<feature type="domain" description="GGDEF" evidence="2">
    <location>
        <begin position="50"/>
        <end position="177"/>
    </location>
</feature>
<dbReference type="Pfam" id="PF00563">
    <property type="entry name" value="EAL"/>
    <property type="match status" value="1"/>
</dbReference>
<organism evidence="3 4">
    <name type="scientific">Maribrevibacterium harenarium</name>
    <dbReference type="NCBI Taxonomy" id="2589817"/>
    <lineage>
        <taxon>Bacteria</taxon>
        <taxon>Pseudomonadati</taxon>
        <taxon>Pseudomonadota</taxon>
        <taxon>Gammaproteobacteria</taxon>
        <taxon>Oceanospirillales</taxon>
        <taxon>Oceanospirillaceae</taxon>
        <taxon>Maribrevibacterium</taxon>
    </lineage>
</organism>
<dbReference type="InterPro" id="IPR001633">
    <property type="entry name" value="EAL_dom"/>
</dbReference>
<dbReference type="NCBIfam" id="TIGR00254">
    <property type="entry name" value="GGDEF"/>
    <property type="match status" value="1"/>
</dbReference>
<dbReference type="InterPro" id="IPR035919">
    <property type="entry name" value="EAL_sf"/>
</dbReference>
<dbReference type="GO" id="GO:0071111">
    <property type="term" value="F:cyclic-guanylate-specific phosphodiesterase activity"/>
    <property type="evidence" value="ECO:0007669"/>
    <property type="project" value="InterPro"/>
</dbReference>
<dbReference type="InterPro" id="IPR000160">
    <property type="entry name" value="GGDEF_dom"/>
</dbReference>
<comment type="caution">
    <text evidence="3">The sequence shown here is derived from an EMBL/GenBank/DDBJ whole genome shotgun (WGS) entry which is preliminary data.</text>
</comment>
<evidence type="ECO:0000259" key="1">
    <source>
        <dbReference type="PROSITE" id="PS50883"/>
    </source>
</evidence>
<dbReference type="Gene3D" id="3.30.70.270">
    <property type="match status" value="1"/>
</dbReference>
<dbReference type="CDD" id="cd01949">
    <property type="entry name" value="GGDEF"/>
    <property type="match status" value="1"/>
</dbReference>
<protein>
    <submittedName>
        <fullName evidence="3">Bifunctional diguanylate cyclase/phosphodiesterase</fullName>
    </submittedName>
</protein>
<dbReference type="Pfam" id="PF00990">
    <property type="entry name" value="GGDEF"/>
    <property type="match status" value="1"/>
</dbReference>
<dbReference type="AlphaFoldDB" id="A0A501WI51"/>
<evidence type="ECO:0000313" key="4">
    <source>
        <dbReference type="Proteomes" id="UP000315901"/>
    </source>
</evidence>
<feature type="domain" description="EAL" evidence="1">
    <location>
        <begin position="186"/>
        <end position="431"/>
    </location>
</feature>
<dbReference type="SMART" id="SM00052">
    <property type="entry name" value="EAL"/>
    <property type="match status" value="1"/>
</dbReference>
<name>A0A501WI51_9GAMM</name>
<gene>
    <name evidence="3" type="ORF">FJM67_13650</name>
</gene>
<dbReference type="InterPro" id="IPR050706">
    <property type="entry name" value="Cyclic-di-GMP_PDE-like"/>
</dbReference>
<dbReference type="PROSITE" id="PS50887">
    <property type="entry name" value="GGDEF"/>
    <property type="match status" value="1"/>
</dbReference>
<dbReference type="SUPFAM" id="SSF141868">
    <property type="entry name" value="EAL domain-like"/>
    <property type="match status" value="1"/>
</dbReference>
<dbReference type="PANTHER" id="PTHR33121">
    <property type="entry name" value="CYCLIC DI-GMP PHOSPHODIESTERASE PDEF"/>
    <property type="match status" value="1"/>
</dbReference>
<dbReference type="Proteomes" id="UP000315901">
    <property type="component" value="Unassembled WGS sequence"/>
</dbReference>
<proteinExistence type="predicted"/>
<dbReference type="PANTHER" id="PTHR33121:SF70">
    <property type="entry name" value="SIGNALING PROTEIN YKOW"/>
    <property type="match status" value="1"/>
</dbReference>
<dbReference type="SMART" id="SM00267">
    <property type="entry name" value="GGDEF"/>
    <property type="match status" value="1"/>
</dbReference>
<evidence type="ECO:0000313" key="3">
    <source>
        <dbReference type="EMBL" id="TPE48095.1"/>
    </source>
</evidence>
<dbReference type="OrthoDB" id="9804951at2"/>
<accession>A0A501WI51</accession>
<dbReference type="SUPFAM" id="SSF55073">
    <property type="entry name" value="Nucleotide cyclase"/>
    <property type="match status" value="1"/>
</dbReference>
<dbReference type="RefSeq" id="WP_140590301.1">
    <property type="nucleotide sequence ID" value="NZ_VFRR01000036.1"/>
</dbReference>
<reference evidence="3 4" key="1">
    <citation type="submission" date="2019-06" db="EMBL/GenBank/DDBJ databases">
        <title>A novel bacterium of genus Marinomonas, isolated from coastal sand.</title>
        <authorList>
            <person name="Huang H."/>
            <person name="Mo K."/>
            <person name="Hu Y."/>
        </authorList>
    </citation>
    <scope>NUCLEOTIDE SEQUENCE [LARGE SCALE GENOMIC DNA]</scope>
    <source>
        <strain evidence="3 4">HB171799</strain>
    </source>
</reference>
<dbReference type="Gene3D" id="3.20.20.450">
    <property type="entry name" value="EAL domain"/>
    <property type="match status" value="1"/>
</dbReference>
<dbReference type="PROSITE" id="PS50883">
    <property type="entry name" value="EAL"/>
    <property type="match status" value="1"/>
</dbReference>
<dbReference type="InterPro" id="IPR043128">
    <property type="entry name" value="Rev_trsase/Diguanyl_cyclase"/>
</dbReference>
<keyword evidence="4" id="KW-1185">Reference proteome</keyword>
<dbReference type="EMBL" id="VFRR01000036">
    <property type="protein sequence ID" value="TPE48095.1"/>
    <property type="molecule type" value="Genomic_DNA"/>
</dbReference>
<evidence type="ECO:0000259" key="2">
    <source>
        <dbReference type="PROSITE" id="PS50887"/>
    </source>
</evidence>
<sequence>MRKINDLLFLDFNWSSEITLDNDDMSEANKRNDFYAKVDMLMSYSDFFNESFYFVCFDIDNFESINTKYGYSMADKFLLEMERRVASELSYAETYYRSGGDEFVLILRSDYVDLQGFYSRLTSPILVEEENIHFSASVGLSHYPNDAIVHDTLFRYSVQSMHESKYSVNRKIVLFEQGEYKNYIDQKPIIEQIKKAIDKKQFILHYQPKINMINGDVIGYEALVRWEKDGKLIYPDYFLPLISNSALEVELGNEIVSMALRDLSKMIRSGKKISISVNVSPFHLLDPSFMEVIDRYYLRSPEIFENVCLEILESSILEDFDKAEEVISKCKGYGMKISLDDFGTAYSSFIYIKSLPVDEIKIDRSFVINMFDNDDNVKIIESILFLASKFNKKVVAEGVESHHHVNALIKLGCDVGQGYYYQRPVSFLEIY</sequence>
<dbReference type="CDD" id="cd01948">
    <property type="entry name" value="EAL"/>
    <property type="match status" value="1"/>
</dbReference>
<dbReference type="InterPro" id="IPR029787">
    <property type="entry name" value="Nucleotide_cyclase"/>
</dbReference>